<keyword evidence="7" id="KW-0472">Membrane</keyword>
<evidence type="ECO:0000313" key="8">
    <source>
        <dbReference type="EMBL" id="WVZ10700.1"/>
    </source>
</evidence>
<comment type="subcellular location">
    <subcellularLocation>
        <location evidence="1 6">Secreted</location>
    </subcellularLocation>
</comment>
<evidence type="ECO:0000256" key="1">
    <source>
        <dbReference type="ARBA" id="ARBA00004613"/>
    </source>
</evidence>
<evidence type="ECO:0000256" key="2">
    <source>
        <dbReference type="ARBA" id="ARBA00005581"/>
    </source>
</evidence>
<dbReference type="PANTHER" id="PTHR31232">
    <property type="match status" value="1"/>
</dbReference>
<keyword evidence="7" id="KW-0812">Transmembrane</keyword>
<dbReference type="AlphaFoldDB" id="A0AAQ3NJ32"/>
<dbReference type="InterPro" id="IPR010264">
    <property type="entry name" value="Self-incomp_S1"/>
</dbReference>
<dbReference type="Proteomes" id="UP001374535">
    <property type="component" value="Chromosome 5"/>
</dbReference>
<sequence>MHSKSNAYICCSFLLKWLYILMLAWNPVNIYMGGLAKIRKVDVVILLVAIGLCRNVVECRKHVSIKNRLGAGKNMSLHCQSKDNDLGHQNIANGDEFGWDFSDNIFGTTLFFCDVGWEKVEEYHFNAYSFGRDRVRCDGVGCSWLLSVEGIYGFNVQTAFWEFMYQWPN</sequence>
<accession>A0AAQ3NJ32</accession>
<evidence type="ECO:0000256" key="5">
    <source>
        <dbReference type="ARBA" id="ARBA00022729"/>
    </source>
</evidence>
<protein>
    <recommendedName>
        <fullName evidence="6">S-protein homolog</fullName>
    </recommendedName>
</protein>
<dbReference type="GO" id="GO:0005576">
    <property type="term" value="C:extracellular region"/>
    <property type="evidence" value="ECO:0007669"/>
    <property type="project" value="UniProtKB-SubCell"/>
</dbReference>
<dbReference type="EMBL" id="CP144696">
    <property type="protein sequence ID" value="WVZ10700.1"/>
    <property type="molecule type" value="Genomic_DNA"/>
</dbReference>
<keyword evidence="7" id="KW-1133">Transmembrane helix</keyword>
<keyword evidence="3 6" id="KW-0713">Self-incompatibility</keyword>
<dbReference type="PANTHER" id="PTHR31232:SF18">
    <property type="entry name" value="S-PROTEIN HOMOLOG"/>
    <property type="match status" value="1"/>
</dbReference>
<name>A0AAQ3NJ32_VIGMU</name>
<organism evidence="8 9">
    <name type="scientific">Vigna mungo</name>
    <name type="common">Black gram</name>
    <name type="synonym">Phaseolus mungo</name>
    <dbReference type="NCBI Taxonomy" id="3915"/>
    <lineage>
        <taxon>Eukaryota</taxon>
        <taxon>Viridiplantae</taxon>
        <taxon>Streptophyta</taxon>
        <taxon>Embryophyta</taxon>
        <taxon>Tracheophyta</taxon>
        <taxon>Spermatophyta</taxon>
        <taxon>Magnoliopsida</taxon>
        <taxon>eudicotyledons</taxon>
        <taxon>Gunneridae</taxon>
        <taxon>Pentapetalae</taxon>
        <taxon>rosids</taxon>
        <taxon>fabids</taxon>
        <taxon>Fabales</taxon>
        <taxon>Fabaceae</taxon>
        <taxon>Papilionoideae</taxon>
        <taxon>50 kb inversion clade</taxon>
        <taxon>NPAAA clade</taxon>
        <taxon>indigoferoid/millettioid clade</taxon>
        <taxon>Phaseoleae</taxon>
        <taxon>Vigna</taxon>
    </lineage>
</organism>
<evidence type="ECO:0000313" key="9">
    <source>
        <dbReference type="Proteomes" id="UP001374535"/>
    </source>
</evidence>
<evidence type="ECO:0000256" key="4">
    <source>
        <dbReference type="ARBA" id="ARBA00022525"/>
    </source>
</evidence>
<evidence type="ECO:0000256" key="7">
    <source>
        <dbReference type="SAM" id="Phobius"/>
    </source>
</evidence>
<dbReference type="Pfam" id="PF05938">
    <property type="entry name" value="Self-incomp_S1"/>
    <property type="match status" value="1"/>
</dbReference>
<evidence type="ECO:0000256" key="6">
    <source>
        <dbReference type="RuleBase" id="RU367044"/>
    </source>
</evidence>
<evidence type="ECO:0000256" key="3">
    <source>
        <dbReference type="ARBA" id="ARBA00022471"/>
    </source>
</evidence>
<keyword evidence="5" id="KW-0732">Signal</keyword>
<keyword evidence="9" id="KW-1185">Reference proteome</keyword>
<proteinExistence type="inferred from homology"/>
<keyword evidence="4 6" id="KW-0964">Secreted</keyword>
<reference evidence="8 9" key="1">
    <citation type="journal article" date="2023" name="Life. Sci Alliance">
        <title>Evolutionary insights into 3D genome organization and epigenetic landscape of Vigna mungo.</title>
        <authorList>
            <person name="Junaid A."/>
            <person name="Singh B."/>
            <person name="Bhatia S."/>
        </authorList>
    </citation>
    <scope>NUCLEOTIDE SEQUENCE [LARGE SCALE GENOMIC DNA]</scope>
    <source>
        <strain evidence="8">Urdbean</strain>
    </source>
</reference>
<feature type="transmembrane region" description="Helical" evidence="7">
    <location>
        <begin position="7"/>
        <end position="26"/>
    </location>
</feature>
<dbReference type="GO" id="GO:0060320">
    <property type="term" value="P:rejection of self pollen"/>
    <property type="evidence" value="ECO:0007669"/>
    <property type="project" value="UniProtKB-KW"/>
</dbReference>
<gene>
    <name evidence="8" type="ORF">V8G54_015230</name>
</gene>
<comment type="similarity">
    <text evidence="2 6">Belongs to the plant self-incompatibility (S1) protein family.</text>
</comment>